<keyword evidence="2" id="KW-1185">Reference proteome</keyword>
<dbReference type="EMBL" id="KN835614">
    <property type="protein sequence ID" value="KIK35535.1"/>
    <property type="molecule type" value="Genomic_DNA"/>
</dbReference>
<name>A0A0C9ZDH3_9AGAM</name>
<proteinExistence type="predicted"/>
<sequence>MNRDTTISSQVTQLALDQHRLVNTAYLKLIYFLPQHVCHSQVMMYLLHYGREVNAKEEAHNFASPTNAF</sequence>
<dbReference type="Proteomes" id="UP000054485">
    <property type="component" value="Unassembled WGS sequence"/>
</dbReference>
<reference evidence="1 2" key="1">
    <citation type="submission" date="2014-04" db="EMBL/GenBank/DDBJ databases">
        <authorList>
            <consortium name="DOE Joint Genome Institute"/>
            <person name="Kuo A."/>
            <person name="Ruytinx J."/>
            <person name="Rineau F."/>
            <person name="Colpaert J."/>
            <person name="Kohler A."/>
            <person name="Nagy L.G."/>
            <person name="Floudas D."/>
            <person name="Copeland A."/>
            <person name="Barry K.W."/>
            <person name="Cichocki N."/>
            <person name="Veneault-Fourrey C."/>
            <person name="LaButti K."/>
            <person name="Lindquist E.A."/>
            <person name="Lipzen A."/>
            <person name="Lundell T."/>
            <person name="Morin E."/>
            <person name="Murat C."/>
            <person name="Sun H."/>
            <person name="Tunlid A."/>
            <person name="Henrissat B."/>
            <person name="Grigoriev I.V."/>
            <person name="Hibbett D.S."/>
            <person name="Martin F."/>
            <person name="Nordberg H.P."/>
            <person name="Cantor M.N."/>
            <person name="Hua S.X."/>
        </authorList>
    </citation>
    <scope>NUCLEOTIDE SEQUENCE [LARGE SCALE GENOMIC DNA]</scope>
    <source>
        <strain evidence="1 2">UH-Slu-Lm8-n1</strain>
    </source>
</reference>
<dbReference type="AlphaFoldDB" id="A0A0C9ZDH3"/>
<protein>
    <submittedName>
        <fullName evidence="1">Uncharacterized protein</fullName>
    </submittedName>
</protein>
<gene>
    <name evidence="1" type="ORF">CY34DRAFT_569550</name>
</gene>
<dbReference type="HOGENOM" id="CLU_2777628_0_0_1"/>
<evidence type="ECO:0000313" key="2">
    <source>
        <dbReference type="Proteomes" id="UP000054485"/>
    </source>
</evidence>
<organism evidence="1 2">
    <name type="scientific">Suillus luteus UH-Slu-Lm8-n1</name>
    <dbReference type="NCBI Taxonomy" id="930992"/>
    <lineage>
        <taxon>Eukaryota</taxon>
        <taxon>Fungi</taxon>
        <taxon>Dikarya</taxon>
        <taxon>Basidiomycota</taxon>
        <taxon>Agaricomycotina</taxon>
        <taxon>Agaricomycetes</taxon>
        <taxon>Agaricomycetidae</taxon>
        <taxon>Boletales</taxon>
        <taxon>Suillineae</taxon>
        <taxon>Suillaceae</taxon>
        <taxon>Suillus</taxon>
    </lineage>
</organism>
<evidence type="ECO:0000313" key="1">
    <source>
        <dbReference type="EMBL" id="KIK35535.1"/>
    </source>
</evidence>
<dbReference type="InParanoid" id="A0A0C9ZDH3"/>
<accession>A0A0C9ZDH3</accession>
<reference evidence="2" key="2">
    <citation type="submission" date="2015-01" db="EMBL/GenBank/DDBJ databases">
        <title>Evolutionary Origins and Diversification of the Mycorrhizal Mutualists.</title>
        <authorList>
            <consortium name="DOE Joint Genome Institute"/>
            <consortium name="Mycorrhizal Genomics Consortium"/>
            <person name="Kohler A."/>
            <person name="Kuo A."/>
            <person name="Nagy L.G."/>
            <person name="Floudas D."/>
            <person name="Copeland A."/>
            <person name="Barry K.W."/>
            <person name="Cichocki N."/>
            <person name="Veneault-Fourrey C."/>
            <person name="LaButti K."/>
            <person name="Lindquist E.A."/>
            <person name="Lipzen A."/>
            <person name="Lundell T."/>
            <person name="Morin E."/>
            <person name="Murat C."/>
            <person name="Riley R."/>
            <person name="Ohm R."/>
            <person name="Sun H."/>
            <person name="Tunlid A."/>
            <person name="Henrissat B."/>
            <person name="Grigoriev I.V."/>
            <person name="Hibbett D.S."/>
            <person name="Martin F."/>
        </authorList>
    </citation>
    <scope>NUCLEOTIDE SEQUENCE [LARGE SCALE GENOMIC DNA]</scope>
    <source>
        <strain evidence="2">UH-Slu-Lm8-n1</strain>
    </source>
</reference>